<dbReference type="PANTHER" id="PTHR21716">
    <property type="entry name" value="TRANSMEMBRANE PROTEIN"/>
    <property type="match status" value="1"/>
</dbReference>
<evidence type="ECO:0000256" key="2">
    <source>
        <dbReference type="ARBA" id="ARBA00009773"/>
    </source>
</evidence>
<feature type="transmembrane region" description="Helical" evidence="6">
    <location>
        <begin position="73"/>
        <end position="95"/>
    </location>
</feature>
<dbReference type="AlphaFoldDB" id="A0A4R6BAP4"/>
<proteinExistence type="inferred from homology"/>
<gene>
    <name evidence="7" type="ORF">ERX27_10610</name>
</gene>
<evidence type="ECO:0000256" key="5">
    <source>
        <dbReference type="ARBA" id="ARBA00023136"/>
    </source>
</evidence>
<feature type="transmembrane region" description="Helical" evidence="6">
    <location>
        <begin position="312"/>
        <end position="338"/>
    </location>
</feature>
<accession>A0A4R6BAP4</accession>
<keyword evidence="4 6" id="KW-1133">Transmembrane helix</keyword>
<keyword evidence="8" id="KW-1185">Reference proteome</keyword>
<evidence type="ECO:0000256" key="6">
    <source>
        <dbReference type="SAM" id="Phobius"/>
    </source>
</evidence>
<name>A0A4R6BAP4_9STAP</name>
<keyword evidence="3 6" id="KW-0812">Transmembrane</keyword>
<evidence type="ECO:0000256" key="4">
    <source>
        <dbReference type="ARBA" id="ARBA00022989"/>
    </source>
</evidence>
<dbReference type="OrthoDB" id="9793390at2"/>
<dbReference type="Pfam" id="PF01594">
    <property type="entry name" value="AI-2E_transport"/>
    <property type="match status" value="1"/>
</dbReference>
<evidence type="ECO:0000313" key="7">
    <source>
        <dbReference type="EMBL" id="TDL93372.1"/>
    </source>
</evidence>
<comment type="subcellular location">
    <subcellularLocation>
        <location evidence="1">Membrane</location>
        <topology evidence="1">Multi-pass membrane protein</topology>
    </subcellularLocation>
</comment>
<evidence type="ECO:0000256" key="1">
    <source>
        <dbReference type="ARBA" id="ARBA00004141"/>
    </source>
</evidence>
<feature type="transmembrane region" description="Helical" evidence="6">
    <location>
        <begin position="219"/>
        <end position="247"/>
    </location>
</feature>
<keyword evidence="5 6" id="KW-0472">Membrane</keyword>
<comment type="caution">
    <text evidence="7">The sequence shown here is derived from an EMBL/GenBank/DDBJ whole genome shotgun (WGS) entry which is preliminary data.</text>
</comment>
<dbReference type="EMBL" id="SCWA01000027">
    <property type="protein sequence ID" value="TDL93372.1"/>
    <property type="molecule type" value="Genomic_DNA"/>
</dbReference>
<dbReference type="Proteomes" id="UP000295310">
    <property type="component" value="Unassembled WGS sequence"/>
</dbReference>
<dbReference type="PANTHER" id="PTHR21716:SF69">
    <property type="entry name" value="TRANSPORT PROTEIN YUBA-RELATED"/>
    <property type="match status" value="1"/>
</dbReference>
<dbReference type="RefSeq" id="WP_133432782.1">
    <property type="nucleotide sequence ID" value="NZ_CP092172.1"/>
</dbReference>
<sequence length="370" mass="41927">MFNKVWFRVAVGLLLAFLIIKYFLEINHIFYPLIVIVQSIALPLILGGFLYYITVPFQNYLERKRNMSRGKSLLIIILLMIILVAIFVLMIAPILTNQVSSFINNFPTIQKEFQSYISYALDQRDKLPDDVKQRINDMIQKLNNMTGTLLTNSVQYLTTFVSTLFLLILVPFFLIYMLKDHDRFIPFASMPFTGKRKEFVVNLLKDIDKTLRSYIQGQVTVSIILGTLLLIGYLVIGLDYALVLALWGMVTNLIPFLGPYLAIIPALIIALIQDPVMVIYVIIIMTVAQQLEGNVITPNIMGKTLNIHPLTIITVILAAGNLGGFVAILVAVPTYAVLKTIVTNIYRQRQNITIQANKVVEDENEKKNPL</sequence>
<reference evidence="7 8" key="1">
    <citation type="submission" date="2019-01" db="EMBL/GenBank/DDBJ databases">
        <title>Draft genome sequences of the type strains of six Macrococcus species.</title>
        <authorList>
            <person name="Mazhar S."/>
            <person name="Altermann E."/>
            <person name="Hill C."/>
            <person name="Mcauliffe O."/>
        </authorList>
    </citation>
    <scope>NUCLEOTIDE SEQUENCE [LARGE SCALE GENOMIC DNA]</scope>
    <source>
        <strain evidence="7 8">CCM4811</strain>
    </source>
</reference>
<organism evidence="7 8">
    <name type="scientific">Macrococcus brunensis</name>
    <dbReference type="NCBI Taxonomy" id="198483"/>
    <lineage>
        <taxon>Bacteria</taxon>
        <taxon>Bacillati</taxon>
        <taxon>Bacillota</taxon>
        <taxon>Bacilli</taxon>
        <taxon>Bacillales</taxon>
        <taxon>Staphylococcaceae</taxon>
        <taxon>Macrococcus</taxon>
    </lineage>
</organism>
<dbReference type="GO" id="GO:0055085">
    <property type="term" value="P:transmembrane transport"/>
    <property type="evidence" value="ECO:0007669"/>
    <property type="project" value="TreeGrafter"/>
</dbReference>
<feature type="transmembrane region" description="Helical" evidence="6">
    <location>
        <begin position="253"/>
        <end position="272"/>
    </location>
</feature>
<dbReference type="InterPro" id="IPR002549">
    <property type="entry name" value="AI-2E-like"/>
</dbReference>
<evidence type="ECO:0000313" key="8">
    <source>
        <dbReference type="Proteomes" id="UP000295310"/>
    </source>
</evidence>
<evidence type="ECO:0000256" key="3">
    <source>
        <dbReference type="ARBA" id="ARBA00022692"/>
    </source>
</evidence>
<protein>
    <submittedName>
        <fullName evidence="7">AI-2E family transporter</fullName>
    </submittedName>
</protein>
<comment type="similarity">
    <text evidence="2">Belongs to the autoinducer-2 exporter (AI-2E) (TC 2.A.86) family.</text>
</comment>
<feature type="transmembrane region" description="Helical" evidence="6">
    <location>
        <begin position="279"/>
        <end position="300"/>
    </location>
</feature>
<dbReference type="GO" id="GO:0016020">
    <property type="term" value="C:membrane"/>
    <property type="evidence" value="ECO:0007669"/>
    <property type="project" value="UniProtKB-SubCell"/>
</dbReference>
<feature type="transmembrane region" description="Helical" evidence="6">
    <location>
        <begin position="5"/>
        <end position="24"/>
    </location>
</feature>
<feature type="transmembrane region" description="Helical" evidence="6">
    <location>
        <begin position="30"/>
        <end position="53"/>
    </location>
</feature>
<feature type="transmembrane region" description="Helical" evidence="6">
    <location>
        <begin position="154"/>
        <end position="178"/>
    </location>
</feature>